<name>A0A6M1T938_9BACT</name>
<dbReference type="Proteomes" id="UP000479132">
    <property type="component" value="Unassembled WGS sequence"/>
</dbReference>
<evidence type="ECO:0000256" key="3">
    <source>
        <dbReference type="ARBA" id="ARBA00022691"/>
    </source>
</evidence>
<dbReference type="PANTHER" id="PTHR13610:SF11">
    <property type="entry name" value="METHYLTRANSFERASE DOMAIN-CONTAINING PROTEIN"/>
    <property type="match status" value="1"/>
</dbReference>
<dbReference type="InterPro" id="IPR029063">
    <property type="entry name" value="SAM-dependent_MTases_sf"/>
</dbReference>
<dbReference type="EMBL" id="JAALLS010000001">
    <property type="protein sequence ID" value="NGP86922.1"/>
    <property type="molecule type" value="Genomic_DNA"/>
</dbReference>
<evidence type="ECO:0000256" key="2">
    <source>
        <dbReference type="ARBA" id="ARBA00022679"/>
    </source>
</evidence>
<organism evidence="6 7">
    <name type="scientific">Fodinibius halophilus</name>
    <dbReference type="NCBI Taxonomy" id="1736908"/>
    <lineage>
        <taxon>Bacteria</taxon>
        <taxon>Pseudomonadati</taxon>
        <taxon>Balneolota</taxon>
        <taxon>Balneolia</taxon>
        <taxon>Balneolales</taxon>
        <taxon>Balneolaceae</taxon>
        <taxon>Fodinibius</taxon>
    </lineage>
</organism>
<evidence type="ECO:0000259" key="5">
    <source>
        <dbReference type="Pfam" id="PF13847"/>
    </source>
</evidence>
<keyword evidence="2 6" id="KW-0808">Transferase</keyword>
<feature type="signal peptide" evidence="4">
    <location>
        <begin position="1"/>
        <end position="35"/>
    </location>
</feature>
<feature type="chain" id="PRO_5027013503" evidence="4">
    <location>
        <begin position="36"/>
        <end position="287"/>
    </location>
</feature>
<dbReference type="GO" id="GO:0032259">
    <property type="term" value="P:methylation"/>
    <property type="evidence" value="ECO:0007669"/>
    <property type="project" value="UniProtKB-KW"/>
</dbReference>
<evidence type="ECO:0000313" key="6">
    <source>
        <dbReference type="EMBL" id="NGP86922.1"/>
    </source>
</evidence>
<evidence type="ECO:0000256" key="1">
    <source>
        <dbReference type="ARBA" id="ARBA00022603"/>
    </source>
</evidence>
<dbReference type="GO" id="GO:0016279">
    <property type="term" value="F:protein-lysine N-methyltransferase activity"/>
    <property type="evidence" value="ECO:0007669"/>
    <property type="project" value="InterPro"/>
</dbReference>
<evidence type="ECO:0000256" key="4">
    <source>
        <dbReference type="SAM" id="SignalP"/>
    </source>
</evidence>
<keyword evidence="1 6" id="KW-0489">Methyltransferase</keyword>
<sequence>MKLYLYKPVNNISSSCSRRLFLLFIFLFFNTMAEAQDLDVPYVSTPKKVVSRMLEVADVQPGDYVIDLGSGDGRIVIAAALRGASGHGVELDPKRIKEARTNAREKGVDKQIMFVEEDIFKTDFSNASVITMYLLPSLNKKLRPKLLQTLEAGTKVVSHSFDMGSWKPDKQEAFKIEGSSHTHNIFFWVVPAQVEGNWQWSVAEKEFSMKISQQFQKINVQLKDNSGYSYEIKSAHINGRRISIRATDSSKYFIFSGRVEGNNINGIMQVHTNSKTSLSDWKPNRQK</sequence>
<dbReference type="SUPFAM" id="SSF53335">
    <property type="entry name" value="S-adenosyl-L-methionine-dependent methyltransferases"/>
    <property type="match status" value="1"/>
</dbReference>
<comment type="caution">
    <text evidence="6">The sequence shown here is derived from an EMBL/GenBank/DDBJ whole genome shotgun (WGS) entry which is preliminary data.</text>
</comment>
<keyword evidence="3" id="KW-0949">S-adenosyl-L-methionine</keyword>
<keyword evidence="7" id="KW-1185">Reference proteome</keyword>
<dbReference type="Pfam" id="PF13847">
    <property type="entry name" value="Methyltransf_31"/>
    <property type="match status" value="1"/>
</dbReference>
<protein>
    <submittedName>
        <fullName evidence="6">Methyltransferase domain-containing protein</fullName>
    </submittedName>
</protein>
<feature type="domain" description="Methyltransferase" evidence="5">
    <location>
        <begin position="62"/>
        <end position="126"/>
    </location>
</feature>
<evidence type="ECO:0000313" key="7">
    <source>
        <dbReference type="Proteomes" id="UP000479132"/>
    </source>
</evidence>
<dbReference type="InterPro" id="IPR026170">
    <property type="entry name" value="FAM173A/B"/>
</dbReference>
<dbReference type="PANTHER" id="PTHR13610">
    <property type="entry name" value="METHYLTRANSFERASE DOMAIN-CONTAINING PROTEIN"/>
    <property type="match status" value="1"/>
</dbReference>
<dbReference type="CDD" id="cd02440">
    <property type="entry name" value="AdoMet_MTases"/>
    <property type="match status" value="1"/>
</dbReference>
<dbReference type="Gene3D" id="3.40.50.150">
    <property type="entry name" value="Vaccinia Virus protein VP39"/>
    <property type="match status" value="1"/>
</dbReference>
<proteinExistence type="predicted"/>
<gene>
    <name evidence="6" type="ORF">G3569_01045</name>
</gene>
<accession>A0A6M1T938</accession>
<keyword evidence="4" id="KW-0732">Signal</keyword>
<dbReference type="InterPro" id="IPR025714">
    <property type="entry name" value="Methyltranfer_dom"/>
</dbReference>
<dbReference type="AlphaFoldDB" id="A0A6M1T938"/>
<reference evidence="6 7" key="1">
    <citation type="submission" date="2020-02" db="EMBL/GenBank/DDBJ databases">
        <title>Aliifodinibius halophilus 2W32, complete genome.</title>
        <authorList>
            <person name="Li Y."/>
            <person name="Wu S."/>
        </authorList>
    </citation>
    <scope>NUCLEOTIDE SEQUENCE [LARGE SCALE GENOMIC DNA]</scope>
    <source>
        <strain evidence="6 7">2W32</strain>
    </source>
</reference>